<feature type="binding site" evidence="9">
    <location>
        <position position="152"/>
    </location>
    <ligand>
        <name>Zn(2+)</name>
        <dbReference type="ChEBI" id="CHEBI:29105"/>
    </ligand>
</feature>
<dbReference type="PIRSF" id="PIRSF001084">
    <property type="entry name" value="B-galactosidase"/>
    <property type="match status" value="1"/>
</dbReference>
<evidence type="ECO:0000259" key="11">
    <source>
        <dbReference type="Pfam" id="PF08532"/>
    </source>
</evidence>
<evidence type="ECO:0000256" key="7">
    <source>
        <dbReference type="PIRSR" id="PIRSR001084-1"/>
    </source>
</evidence>
<keyword evidence="9" id="KW-0479">Metal-binding</keyword>
<dbReference type="Pfam" id="PF02449">
    <property type="entry name" value="Glyco_hydro_42"/>
    <property type="match status" value="1"/>
</dbReference>
<dbReference type="InterPro" id="IPR013739">
    <property type="entry name" value="Beta_galactosidase_C"/>
</dbReference>
<name>A0A0S2M3R0_9MICC</name>
<dbReference type="AlphaFoldDB" id="A0A0S2M3R0"/>
<dbReference type="SUPFAM" id="SSF52317">
    <property type="entry name" value="Class I glutamine amidotransferase-like"/>
    <property type="match status" value="1"/>
</dbReference>
<dbReference type="GO" id="GO:0046872">
    <property type="term" value="F:metal ion binding"/>
    <property type="evidence" value="ECO:0007669"/>
    <property type="project" value="UniProtKB-KW"/>
</dbReference>
<evidence type="ECO:0000256" key="2">
    <source>
        <dbReference type="ARBA" id="ARBA00005940"/>
    </source>
</evidence>
<dbReference type="PANTHER" id="PTHR36447">
    <property type="entry name" value="BETA-GALACTOSIDASE GANA"/>
    <property type="match status" value="1"/>
</dbReference>
<dbReference type="Gene3D" id="3.20.20.80">
    <property type="entry name" value="Glycosidases"/>
    <property type="match status" value="1"/>
</dbReference>
<evidence type="ECO:0000256" key="5">
    <source>
        <dbReference type="ARBA" id="ARBA00023295"/>
    </source>
</evidence>
<dbReference type="InterPro" id="IPR017853">
    <property type="entry name" value="GH"/>
</dbReference>
<feature type="domain" description="Beta-galactosidase trimerisation" evidence="11">
    <location>
        <begin position="388"/>
        <end position="588"/>
    </location>
</feature>
<comment type="catalytic activity">
    <reaction evidence="1 6">
        <text>Hydrolysis of terminal non-reducing beta-D-galactose residues in beta-D-galactosides.</text>
        <dbReference type="EC" id="3.2.1.23"/>
    </reaction>
</comment>
<dbReference type="InterPro" id="IPR013780">
    <property type="entry name" value="Glyco_hydro_b"/>
</dbReference>
<keyword evidence="4 6" id="KW-0378">Hydrolase</keyword>
<dbReference type="CDD" id="cd03143">
    <property type="entry name" value="A4_beta-galactosidase_middle_domain"/>
    <property type="match status" value="1"/>
</dbReference>
<dbReference type="Gene3D" id="3.40.50.880">
    <property type="match status" value="1"/>
</dbReference>
<evidence type="ECO:0000259" key="10">
    <source>
        <dbReference type="Pfam" id="PF02449"/>
    </source>
</evidence>
<reference evidence="13 14" key="2">
    <citation type="journal article" date="2016" name="J. Biotechnol.">
        <title>Complete genome sequence of Arthrobacter alpinus ERGS4:06, a yellow pigmented bacterium tolerant to cold and radiations isolated from Sikkim Himalaya.</title>
        <authorList>
            <person name="Kumar R."/>
            <person name="Singh D."/>
            <person name="Swarnkar M.K."/>
            <person name="Singh A.K."/>
            <person name="Kumar S."/>
        </authorList>
    </citation>
    <scope>NUCLEOTIDE SEQUENCE [LARGE SCALE GENOMIC DNA]</scope>
    <source>
        <strain evidence="13 14">ERGS4:06</strain>
    </source>
</reference>
<dbReference type="InterPro" id="IPR013738">
    <property type="entry name" value="Beta_galactosidase_Trimer"/>
</dbReference>
<evidence type="ECO:0000256" key="4">
    <source>
        <dbReference type="ARBA" id="ARBA00022801"/>
    </source>
</evidence>
<dbReference type="InterPro" id="IPR013529">
    <property type="entry name" value="Glyco_hydro_42_N"/>
</dbReference>
<feature type="active site" description="Nucleophile" evidence="7">
    <location>
        <position position="299"/>
    </location>
</feature>
<dbReference type="SUPFAM" id="SSF51445">
    <property type="entry name" value="(Trans)glycosidases"/>
    <property type="match status" value="1"/>
</dbReference>
<feature type="binding site" evidence="9">
    <location>
        <position position="150"/>
    </location>
    <ligand>
        <name>Zn(2+)</name>
        <dbReference type="ChEBI" id="CHEBI:29105"/>
    </ligand>
</feature>
<protein>
    <recommendedName>
        <fullName evidence="3 6">Beta-galactosidase</fullName>
        <shortName evidence="6">Beta-gal</shortName>
        <ecNumber evidence="3 6">3.2.1.23</ecNumber>
    </recommendedName>
</protein>
<feature type="domain" description="Beta-galactosidase C-terminal" evidence="12">
    <location>
        <begin position="599"/>
        <end position="653"/>
    </location>
</feature>
<dbReference type="GO" id="GO:0004565">
    <property type="term" value="F:beta-galactosidase activity"/>
    <property type="evidence" value="ECO:0007669"/>
    <property type="project" value="UniProtKB-EC"/>
</dbReference>
<organism evidence="13 14">
    <name type="scientific">Arthrobacter alpinus</name>
    <dbReference type="NCBI Taxonomy" id="656366"/>
    <lineage>
        <taxon>Bacteria</taxon>
        <taxon>Bacillati</taxon>
        <taxon>Actinomycetota</taxon>
        <taxon>Actinomycetes</taxon>
        <taxon>Micrococcales</taxon>
        <taxon>Micrococcaceae</taxon>
        <taxon>Arthrobacter</taxon>
    </lineage>
</organism>
<dbReference type="Proteomes" id="UP000059574">
    <property type="component" value="Chromosome"/>
</dbReference>
<keyword evidence="9" id="KW-0862">Zinc</keyword>
<feature type="binding site" evidence="8">
    <location>
        <position position="141"/>
    </location>
    <ligand>
        <name>substrate</name>
    </ligand>
</feature>
<dbReference type="InterPro" id="IPR029062">
    <property type="entry name" value="Class_I_gatase-like"/>
</dbReference>
<dbReference type="GO" id="GO:0006012">
    <property type="term" value="P:galactose metabolic process"/>
    <property type="evidence" value="ECO:0007669"/>
    <property type="project" value="InterPro"/>
</dbReference>
<evidence type="ECO:0000256" key="6">
    <source>
        <dbReference type="PIRNR" id="PIRNR001084"/>
    </source>
</evidence>
<evidence type="ECO:0000313" key="13">
    <source>
        <dbReference type="EMBL" id="ALO68230.1"/>
    </source>
</evidence>
<feature type="binding site" evidence="9">
    <location>
        <position position="107"/>
    </location>
    <ligand>
        <name>Zn(2+)</name>
        <dbReference type="ChEBI" id="CHEBI:29105"/>
    </ligand>
</feature>
<feature type="active site" description="Proton donor" evidence="7">
    <location>
        <position position="142"/>
    </location>
</feature>
<evidence type="ECO:0000313" key="14">
    <source>
        <dbReference type="Proteomes" id="UP000059574"/>
    </source>
</evidence>
<sequence length="657" mass="72585">MAFGCDYNPEQWDPAVWVDDVAAMKQAGVNFVAINIFGWSHLEPRQGEYNFTNLDAIIDLLHANGISINLGTATASPPPWLTTTFPEVLPKVEDGTRRYPGGRQAFCPSSPIYRQHAALLVEQVAQRYGSHPGVALWHVSNEIGCHNAHCYCETSAEAFRDWLMKRYENLDALNTAWGTDFWSQRVSDWSEIWTPRLTLSSRNPGQSMDFRRFSSEELRSNYLLEADIIRRHSDIPVTTNFMVTAHIRNMDYFTWTADMDIIANDHYLDHRLGEPTTELSFSADLTRGLAKNAPWILMEHSTGGVNWQPHNLAKEPGEMMRNSLAHVARGADGVCFFQWRASLQGSEKFHSALMPHAGKDSQLWRDVVELGETVAGLAEVVGSRVESNVAFMFSWESWWAVDAETRPSAAIFYLEQAHAIYAAFHAQGVTVTMVAPGADLSGFSLVVVPTLYMISDEHAAQINDYVHDGGHAVVTFYSGIVDEEDRVRTGGYPGAFRDMLGIRTEEFAPLLPEQVLELSDSRTSSLWAEKTTLHGATAVTSYVAGPTPGGAAVTVNDFGQGRAWYLGTVLDKDGLSAVVRNALDGAGVAPVAPEADATLEMVRRSGADNSYLFVINHSQEERSVATTGHEILTKTDISQTLTVPAGSVRVIREEVMP</sequence>
<keyword evidence="5 6" id="KW-0326">Glycosidase</keyword>
<dbReference type="Pfam" id="PF08532">
    <property type="entry name" value="Glyco_hydro_42M"/>
    <property type="match status" value="1"/>
</dbReference>
<feature type="binding site" evidence="8">
    <location>
        <position position="103"/>
    </location>
    <ligand>
        <name>substrate</name>
    </ligand>
</feature>
<proteinExistence type="inferred from homology"/>
<comment type="similarity">
    <text evidence="2 6">Belongs to the glycosyl hydrolase 42 family.</text>
</comment>
<evidence type="ECO:0000259" key="12">
    <source>
        <dbReference type="Pfam" id="PF08533"/>
    </source>
</evidence>
<dbReference type="Gene3D" id="2.60.40.1180">
    <property type="entry name" value="Golgi alpha-mannosidase II"/>
    <property type="match status" value="1"/>
</dbReference>
<dbReference type="EC" id="3.2.1.23" evidence="3 6"/>
<evidence type="ECO:0000256" key="1">
    <source>
        <dbReference type="ARBA" id="ARBA00001412"/>
    </source>
</evidence>
<dbReference type="Pfam" id="PF08533">
    <property type="entry name" value="Glyco_hydro_42C"/>
    <property type="match status" value="1"/>
</dbReference>
<feature type="binding site" evidence="8">
    <location>
        <position position="307"/>
    </location>
    <ligand>
        <name>substrate</name>
    </ligand>
</feature>
<dbReference type="InterPro" id="IPR003476">
    <property type="entry name" value="Glyco_hydro_42"/>
</dbReference>
<dbReference type="PANTHER" id="PTHR36447:SF1">
    <property type="entry name" value="BETA-GALACTOSIDASE GANA"/>
    <property type="match status" value="1"/>
</dbReference>
<dbReference type="EMBL" id="CP013200">
    <property type="protein sequence ID" value="ALO68230.1"/>
    <property type="molecule type" value="Genomic_DNA"/>
</dbReference>
<feature type="domain" description="Glycoside hydrolase family 42 N-terminal" evidence="10">
    <location>
        <begin position="6"/>
        <end position="375"/>
    </location>
</feature>
<evidence type="ECO:0000256" key="8">
    <source>
        <dbReference type="PIRSR" id="PIRSR001084-2"/>
    </source>
</evidence>
<accession>A0A0S2M3R0</accession>
<evidence type="ECO:0000256" key="9">
    <source>
        <dbReference type="PIRSR" id="PIRSR001084-3"/>
    </source>
</evidence>
<gene>
    <name evidence="13" type="ORF">AS189_00615</name>
</gene>
<dbReference type="GO" id="GO:0009341">
    <property type="term" value="C:beta-galactosidase complex"/>
    <property type="evidence" value="ECO:0007669"/>
    <property type="project" value="InterPro"/>
</dbReference>
<reference evidence="14" key="1">
    <citation type="submission" date="2015-11" db="EMBL/GenBank/DDBJ databases">
        <authorList>
            <person name="Kumar R."/>
            <person name="Singh D."/>
            <person name="Swarnkar M.K."/>
            <person name="Singh A.K."/>
            <person name="Kumar S."/>
        </authorList>
    </citation>
    <scope>NUCLEOTIDE SEQUENCE [LARGE SCALE GENOMIC DNA]</scope>
    <source>
        <strain evidence="14">ERGS4:06</strain>
    </source>
</reference>
<evidence type="ECO:0000256" key="3">
    <source>
        <dbReference type="ARBA" id="ARBA00012756"/>
    </source>
</evidence>